<dbReference type="AlphaFoldDB" id="A0A1F6BYU2"/>
<dbReference type="InterPro" id="IPR007692">
    <property type="entry name" value="DNA_helicase_DnaB"/>
</dbReference>
<evidence type="ECO:0000256" key="8">
    <source>
        <dbReference type="ARBA" id="ARBA00023125"/>
    </source>
</evidence>
<evidence type="ECO:0000256" key="10">
    <source>
        <dbReference type="ARBA" id="ARBA00048954"/>
    </source>
</evidence>
<keyword evidence="5 12" id="KW-0378">Hydrolase</keyword>
<reference evidence="14 15" key="1">
    <citation type="journal article" date="2016" name="Nat. Commun.">
        <title>Thousands of microbial genomes shed light on interconnected biogeochemical processes in an aquifer system.</title>
        <authorList>
            <person name="Anantharaman K."/>
            <person name="Brown C.T."/>
            <person name="Hug L.A."/>
            <person name="Sharon I."/>
            <person name="Castelle C.J."/>
            <person name="Probst A.J."/>
            <person name="Thomas B.C."/>
            <person name="Singh A."/>
            <person name="Wilkins M.J."/>
            <person name="Karaoz U."/>
            <person name="Brodie E.L."/>
            <person name="Williams K.H."/>
            <person name="Hubbard S.S."/>
            <person name="Banfield J.F."/>
        </authorList>
    </citation>
    <scope>NUCLEOTIDE SEQUENCE [LARGE SCALE GENOMIC DNA]</scope>
</reference>
<dbReference type="Pfam" id="PF00772">
    <property type="entry name" value="DnaB"/>
    <property type="match status" value="1"/>
</dbReference>
<evidence type="ECO:0000256" key="4">
    <source>
        <dbReference type="ARBA" id="ARBA00022741"/>
    </source>
</evidence>
<dbReference type="InterPro" id="IPR016136">
    <property type="entry name" value="DNA_helicase_N/primase_C"/>
</dbReference>
<comment type="catalytic activity">
    <reaction evidence="10 12">
        <text>ATP + H2O = ADP + phosphate + H(+)</text>
        <dbReference type="Rhea" id="RHEA:13065"/>
        <dbReference type="ChEBI" id="CHEBI:15377"/>
        <dbReference type="ChEBI" id="CHEBI:15378"/>
        <dbReference type="ChEBI" id="CHEBI:30616"/>
        <dbReference type="ChEBI" id="CHEBI:43474"/>
        <dbReference type="ChEBI" id="CHEBI:456216"/>
        <dbReference type="EC" id="5.6.2.3"/>
    </reaction>
</comment>
<evidence type="ECO:0000256" key="5">
    <source>
        <dbReference type="ARBA" id="ARBA00022801"/>
    </source>
</evidence>
<dbReference type="NCBIfam" id="TIGR00665">
    <property type="entry name" value="DnaB"/>
    <property type="match status" value="1"/>
</dbReference>
<feature type="domain" description="SF4 helicase" evidence="13">
    <location>
        <begin position="176"/>
        <end position="449"/>
    </location>
</feature>
<evidence type="ECO:0000256" key="6">
    <source>
        <dbReference type="ARBA" id="ARBA00022806"/>
    </source>
</evidence>
<dbReference type="GO" id="GO:0006269">
    <property type="term" value="P:DNA replication, synthesis of primer"/>
    <property type="evidence" value="ECO:0007669"/>
    <property type="project" value="UniProtKB-UniRule"/>
</dbReference>
<protein>
    <recommendedName>
        <fullName evidence="11 12">Replicative DNA helicase</fullName>
        <ecNumber evidence="11 12">5.6.2.3</ecNumber>
    </recommendedName>
</protein>
<dbReference type="PROSITE" id="PS51199">
    <property type="entry name" value="SF4_HELICASE"/>
    <property type="match status" value="1"/>
</dbReference>
<sequence>MKNPRIPPQDLEAETSVLGALMLDKDAILKIGDMITPNDFYNPANQKIYKAILELFETGKPIDILTVNTKLKEQSQLEHVGGISYLTDLIESVPSSAHILHYATSVREKRVRRDLISASSEINEKAFESQNFEEVLDEVEKKIFGISQLSHTQKFIHIKDELATSYERIEKLHEHQGGALRGVPTGFTQLDNLLSGLQKSDLILLGARPSFGKTSLALDISRQAASQGFGVGIFSIEMSREQIMDRLISAQAQVPLWRLRTGRLSDDEEFEMVRNALDELSSFALFIDDTPSPTILQMRSMARRLQMEHKLDLIVIDYLQLIRPRTTSDNMVQQVTEISRGLKSLARELNIPVLALSQLSRAADQRDDKTPRLSDLRESGSLEQDSDIVIFLARKDREAFGSDKHESLSNEEQNLVKVVIAKHRNGPVGVVRLKFDPEKASFRNIDTQHTGFDE</sequence>
<evidence type="ECO:0000313" key="14">
    <source>
        <dbReference type="EMBL" id="OGG42080.1"/>
    </source>
</evidence>
<dbReference type="STRING" id="1798471.A3A21_03380"/>
<evidence type="ECO:0000256" key="12">
    <source>
        <dbReference type="RuleBase" id="RU362085"/>
    </source>
</evidence>
<keyword evidence="2 12" id="KW-0639">Primosome</keyword>
<dbReference type="CDD" id="cd00984">
    <property type="entry name" value="DnaB_C"/>
    <property type="match status" value="1"/>
</dbReference>
<keyword evidence="6 12" id="KW-0347">Helicase</keyword>
<name>A0A1F6BYU2_9BACT</name>
<dbReference type="PANTHER" id="PTHR30153:SF2">
    <property type="entry name" value="REPLICATIVE DNA HELICASE"/>
    <property type="match status" value="1"/>
</dbReference>
<organism evidence="14 15">
    <name type="scientific">Candidatus Jorgensenbacteria bacterium RIFCSPLOWO2_01_FULL_45_25b</name>
    <dbReference type="NCBI Taxonomy" id="1798471"/>
    <lineage>
        <taxon>Bacteria</taxon>
        <taxon>Candidatus Joergenseniibacteriota</taxon>
    </lineage>
</organism>
<dbReference type="GO" id="GO:0043139">
    <property type="term" value="F:5'-3' DNA helicase activity"/>
    <property type="evidence" value="ECO:0007669"/>
    <property type="project" value="UniProtKB-EC"/>
</dbReference>
<keyword evidence="8 12" id="KW-0238">DNA-binding</keyword>
<dbReference type="FunFam" id="1.10.860.10:FF:000001">
    <property type="entry name" value="Replicative DNA helicase"/>
    <property type="match status" value="1"/>
</dbReference>
<dbReference type="GO" id="GO:0005829">
    <property type="term" value="C:cytosol"/>
    <property type="evidence" value="ECO:0007669"/>
    <property type="project" value="TreeGrafter"/>
</dbReference>
<evidence type="ECO:0000256" key="11">
    <source>
        <dbReference type="NCBIfam" id="TIGR00665"/>
    </source>
</evidence>
<dbReference type="EC" id="5.6.2.3" evidence="11 12"/>
<dbReference type="PANTHER" id="PTHR30153">
    <property type="entry name" value="REPLICATIVE DNA HELICASE DNAB"/>
    <property type="match status" value="1"/>
</dbReference>
<keyword evidence="4 12" id="KW-0547">Nucleotide-binding</keyword>
<dbReference type="SUPFAM" id="SSF52540">
    <property type="entry name" value="P-loop containing nucleoside triphosphate hydrolases"/>
    <property type="match status" value="1"/>
</dbReference>
<comment type="similarity">
    <text evidence="1 12">Belongs to the helicase family. DnaB subfamily.</text>
</comment>
<evidence type="ECO:0000256" key="1">
    <source>
        <dbReference type="ARBA" id="ARBA00008428"/>
    </source>
</evidence>
<evidence type="ECO:0000256" key="2">
    <source>
        <dbReference type="ARBA" id="ARBA00022515"/>
    </source>
</evidence>
<keyword evidence="3 12" id="KW-0235">DNA replication</keyword>
<dbReference type="EMBL" id="MFKK01000008">
    <property type="protein sequence ID" value="OGG42080.1"/>
    <property type="molecule type" value="Genomic_DNA"/>
</dbReference>
<gene>
    <name evidence="14" type="ORF">A3A21_03380</name>
</gene>
<dbReference type="Gene3D" id="1.10.860.10">
    <property type="entry name" value="DNAb Helicase, Chain A"/>
    <property type="match status" value="1"/>
</dbReference>
<comment type="caution">
    <text evidence="14">The sequence shown here is derived from an EMBL/GenBank/DDBJ whole genome shotgun (WGS) entry which is preliminary data.</text>
</comment>
<evidence type="ECO:0000313" key="15">
    <source>
        <dbReference type="Proteomes" id="UP000176996"/>
    </source>
</evidence>
<dbReference type="GO" id="GO:0003677">
    <property type="term" value="F:DNA binding"/>
    <property type="evidence" value="ECO:0007669"/>
    <property type="project" value="UniProtKB-UniRule"/>
</dbReference>
<dbReference type="GO" id="GO:0016887">
    <property type="term" value="F:ATP hydrolysis activity"/>
    <property type="evidence" value="ECO:0007669"/>
    <property type="project" value="RHEA"/>
</dbReference>
<evidence type="ECO:0000256" key="3">
    <source>
        <dbReference type="ARBA" id="ARBA00022705"/>
    </source>
</evidence>
<evidence type="ECO:0000256" key="7">
    <source>
        <dbReference type="ARBA" id="ARBA00022840"/>
    </source>
</evidence>
<dbReference type="InterPro" id="IPR007693">
    <property type="entry name" value="DNA_helicase_DnaB-like_N"/>
</dbReference>
<dbReference type="InterPro" id="IPR007694">
    <property type="entry name" value="DNA_helicase_DnaB-like_C"/>
</dbReference>
<accession>A0A1F6BYU2</accession>
<comment type="function">
    <text evidence="12">The main replicative DNA helicase, it participates in initiation and elongation during chromosome replication. Travels ahead of the DNA replisome, separating dsDNA into templates for DNA synthesis. A processive ATP-dependent 5'-3' DNA helicase it has DNA-dependent ATPase activity.</text>
</comment>
<proteinExistence type="inferred from homology"/>
<dbReference type="Pfam" id="PF03796">
    <property type="entry name" value="DnaB_C"/>
    <property type="match status" value="1"/>
</dbReference>
<evidence type="ECO:0000259" key="13">
    <source>
        <dbReference type="PROSITE" id="PS51199"/>
    </source>
</evidence>
<dbReference type="InterPro" id="IPR036185">
    <property type="entry name" value="DNA_heli_DnaB-like_N_sf"/>
</dbReference>
<evidence type="ECO:0000256" key="9">
    <source>
        <dbReference type="ARBA" id="ARBA00023235"/>
    </source>
</evidence>
<dbReference type="Gene3D" id="3.40.50.300">
    <property type="entry name" value="P-loop containing nucleotide triphosphate hydrolases"/>
    <property type="match status" value="1"/>
</dbReference>
<keyword evidence="7 12" id="KW-0067">ATP-binding</keyword>
<dbReference type="GO" id="GO:0005524">
    <property type="term" value="F:ATP binding"/>
    <property type="evidence" value="ECO:0007669"/>
    <property type="project" value="UniProtKB-UniRule"/>
</dbReference>
<dbReference type="GO" id="GO:1990077">
    <property type="term" value="C:primosome complex"/>
    <property type="evidence" value="ECO:0007669"/>
    <property type="project" value="UniProtKB-UniRule"/>
</dbReference>
<dbReference type="InterPro" id="IPR027417">
    <property type="entry name" value="P-loop_NTPase"/>
</dbReference>
<dbReference type="SUPFAM" id="SSF48024">
    <property type="entry name" value="N-terminal domain of DnaB helicase"/>
    <property type="match status" value="1"/>
</dbReference>
<keyword evidence="9" id="KW-0413">Isomerase</keyword>
<dbReference type="Proteomes" id="UP000176996">
    <property type="component" value="Unassembled WGS sequence"/>
</dbReference>